<dbReference type="Gene3D" id="3.40.50.1010">
    <property type="entry name" value="5'-nuclease"/>
    <property type="match status" value="1"/>
</dbReference>
<sequence length="173" mass="18521">MVIFDANFLLLLLDPDVDVPKDPATGRPLTRAKDRVEALIATLSKQREAIGIPTPVIAEILVHAGSAGPRYLSVINNTSRFRILPFDLRSAVELAAMTASAIAAGDKRSGSLAPWQKVKVDRQIAAIAIVGNASSIYTDDEGVVTLAKAAKIPTISSWDLPLPPEDTQRTLDI</sequence>
<dbReference type="KEGG" id="rru:Rru_A2889"/>
<dbReference type="eggNOG" id="COG1848">
    <property type="taxonomic scope" value="Bacteria"/>
</dbReference>
<evidence type="ECO:0000313" key="2">
    <source>
        <dbReference type="Proteomes" id="UP000001929"/>
    </source>
</evidence>
<keyword evidence="2" id="KW-1185">Reference proteome</keyword>
<dbReference type="EMBL" id="CP000230">
    <property type="protein sequence ID" value="ABC23686.1"/>
    <property type="molecule type" value="Genomic_DNA"/>
</dbReference>
<dbReference type="AlphaFoldDB" id="Q2RQA9"/>
<dbReference type="EnsemblBacteria" id="ABC23686">
    <property type="protein sequence ID" value="ABC23686"/>
    <property type="gene ID" value="Rru_A2889"/>
</dbReference>
<reference evidence="1 2" key="1">
    <citation type="journal article" date="2011" name="Stand. Genomic Sci.">
        <title>Complete genome sequence of Rhodospirillum rubrum type strain (S1).</title>
        <authorList>
            <person name="Munk A.C."/>
            <person name="Copeland A."/>
            <person name="Lucas S."/>
            <person name="Lapidus A."/>
            <person name="Del Rio T.G."/>
            <person name="Barry K."/>
            <person name="Detter J.C."/>
            <person name="Hammon N."/>
            <person name="Israni S."/>
            <person name="Pitluck S."/>
            <person name="Brettin T."/>
            <person name="Bruce D."/>
            <person name="Han C."/>
            <person name="Tapia R."/>
            <person name="Gilna P."/>
            <person name="Schmutz J."/>
            <person name="Larimer F."/>
            <person name="Land M."/>
            <person name="Kyrpides N.C."/>
            <person name="Mavromatis K."/>
            <person name="Richardson P."/>
            <person name="Rohde M."/>
            <person name="Goker M."/>
            <person name="Klenk H.P."/>
            <person name="Zhang Y."/>
            <person name="Roberts G.P."/>
            <person name="Reslewic S."/>
            <person name="Schwartz D.C."/>
        </authorList>
    </citation>
    <scope>NUCLEOTIDE SEQUENCE [LARGE SCALE GENOMIC DNA]</scope>
    <source>
        <strain evidence="2">ATCC 11170 / ATH 1.1.1 / DSM 467 / LMG 4362 / NCIMB 8255 / S1</strain>
    </source>
</reference>
<name>Q2RQA9_RHORT</name>
<organism evidence="1 2">
    <name type="scientific">Rhodospirillum rubrum (strain ATCC 11170 / ATH 1.1.1 / DSM 467 / LMG 4362 / NCIMB 8255 / S1)</name>
    <dbReference type="NCBI Taxonomy" id="269796"/>
    <lineage>
        <taxon>Bacteria</taxon>
        <taxon>Pseudomonadati</taxon>
        <taxon>Pseudomonadota</taxon>
        <taxon>Alphaproteobacteria</taxon>
        <taxon>Rhodospirillales</taxon>
        <taxon>Rhodospirillaceae</taxon>
        <taxon>Rhodospirillum</taxon>
    </lineage>
</organism>
<dbReference type="RefSeq" id="WP_011390639.1">
    <property type="nucleotide sequence ID" value="NC_007643.1"/>
</dbReference>
<evidence type="ECO:0000313" key="1">
    <source>
        <dbReference type="EMBL" id="ABC23686.1"/>
    </source>
</evidence>
<dbReference type="HOGENOM" id="CLU_127020_0_0_5"/>
<proteinExistence type="predicted"/>
<dbReference type="STRING" id="269796.Rru_A2889"/>
<accession>Q2RQA9</accession>
<dbReference type="Proteomes" id="UP000001929">
    <property type="component" value="Chromosome"/>
</dbReference>
<evidence type="ECO:0008006" key="3">
    <source>
        <dbReference type="Google" id="ProtNLM"/>
    </source>
</evidence>
<gene>
    <name evidence="1" type="ordered locus">Rru_A2889</name>
</gene>
<protein>
    <recommendedName>
        <fullName evidence="3">PIN domain-containing protein</fullName>
    </recommendedName>
</protein>
<dbReference type="InterPro" id="IPR029060">
    <property type="entry name" value="PIN-like_dom_sf"/>
</dbReference>
<dbReference type="SUPFAM" id="SSF88723">
    <property type="entry name" value="PIN domain-like"/>
    <property type="match status" value="1"/>
</dbReference>